<feature type="transmembrane region" description="Helical" evidence="2">
    <location>
        <begin position="421"/>
        <end position="444"/>
    </location>
</feature>
<dbReference type="GO" id="GO:0015813">
    <property type="term" value="P:L-glutamate transmembrane transport"/>
    <property type="evidence" value="ECO:0007669"/>
    <property type="project" value="InterPro"/>
</dbReference>
<keyword evidence="2" id="KW-1133">Transmembrane helix</keyword>
<dbReference type="GO" id="GO:0016020">
    <property type="term" value="C:membrane"/>
    <property type="evidence" value="ECO:0007669"/>
    <property type="project" value="InterPro"/>
</dbReference>
<feature type="transmembrane region" description="Helical" evidence="2">
    <location>
        <begin position="321"/>
        <end position="338"/>
    </location>
</feature>
<feature type="transmembrane region" description="Helical" evidence="2">
    <location>
        <begin position="123"/>
        <end position="144"/>
    </location>
</feature>
<dbReference type="STRING" id="667725.A0A0L0FJC3"/>
<feature type="transmembrane region" description="Helical" evidence="2">
    <location>
        <begin position="515"/>
        <end position="536"/>
    </location>
</feature>
<dbReference type="RefSeq" id="XP_014150796.1">
    <property type="nucleotide sequence ID" value="XM_014295321.1"/>
</dbReference>
<keyword evidence="2" id="KW-0812">Transmembrane</keyword>
<feature type="region of interest" description="Disordered" evidence="1">
    <location>
        <begin position="241"/>
        <end position="281"/>
    </location>
</feature>
<sequence length="557" mass="60788">MADADAVPQGALDSTSMRIVSSVACMCFFLYLGHIIREKLAVMRWAMMPAALIGGLLALLFVQLCTLDDTVSAAVEYDWIVGWSQVPGFLINIIFTTLFMGSKIPSLKEAWRWAGPQLAYGQILAWGNWIVACGLTPILLMPVYDTNELFGSLFPVGFEGGHGTAAGLTDTYTELDFPEGGDLAITSATIGILSGVIFGTIICNIGDRYTWTFTSYRNTSRDEEQNSSSGDLPVVESESNASFTGSLGSKQADNAKSLKPLGEEAQTTSTTEFNIEDDTEDYDDGALPMLGRDWKSSAVIAVENRVPGSYLTISNDAIDTMALHMAFIGLALLAAYFTKRGLMVIDGFIDSEYSFLSGFPLFPIAMLWGLVVQVVVDKYTVISPLDRGMMERIGGISLDFLVLSAIATTKVEAVADNLLPLSILIVVGIAWQLLAFFFLGPLMLPDFWFERAIAELGKSFGTTATGIMLLRIVDPRSETPAMKAFSCKQLLHEPFMGGGIWTSLALPLIKSLGNWPVFGIAAAFIVFWFGMYLFLFRKMKLGPAVQYRFVAEYNPLS</sequence>
<evidence type="ECO:0000256" key="1">
    <source>
        <dbReference type="SAM" id="MobiDB-lite"/>
    </source>
</evidence>
<dbReference type="Proteomes" id="UP000054560">
    <property type="component" value="Unassembled WGS sequence"/>
</dbReference>
<keyword evidence="4" id="KW-1185">Reference proteome</keyword>
<protein>
    <recommendedName>
        <fullName evidence="5">Sodium/glutamate symporter</fullName>
    </recommendedName>
</protein>
<feature type="transmembrane region" description="Helical" evidence="2">
    <location>
        <begin position="84"/>
        <end position="102"/>
    </location>
</feature>
<feature type="compositionally biased region" description="Polar residues" evidence="1">
    <location>
        <begin position="241"/>
        <end position="254"/>
    </location>
</feature>
<gene>
    <name evidence="3" type="ORF">SARC_10630</name>
</gene>
<feature type="transmembrane region" description="Helical" evidence="2">
    <location>
        <begin position="45"/>
        <end position="64"/>
    </location>
</feature>
<evidence type="ECO:0000256" key="2">
    <source>
        <dbReference type="SAM" id="Phobius"/>
    </source>
</evidence>
<evidence type="ECO:0000313" key="4">
    <source>
        <dbReference type="Proteomes" id="UP000054560"/>
    </source>
</evidence>
<dbReference type="EMBL" id="KQ242926">
    <property type="protein sequence ID" value="KNC76894.1"/>
    <property type="molecule type" value="Genomic_DNA"/>
</dbReference>
<dbReference type="AlphaFoldDB" id="A0A0L0FJC3"/>
<dbReference type="PANTHER" id="PTHR36178">
    <property type="entry name" value="SLR0625 PROTEIN"/>
    <property type="match status" value="1"/>
</dbReference>
<reference evidence="3 4" key="1">
    <citation type="submission" date="2011-02" db="EMBL/GenBank/DDBJ databases">
        <title>The Genome Sequence of Sphaeroforma arctica JP610.</title>
        <authorList>
            <consortium name="The Broad Institute Genome Sequencing Platform"/>
            <person name="Russ C."/>
            <person name="Cuomo C."/>
            <person name="Young S.K."/>
            <person name="Zeng Q."/>
            <person name="Gargeya S."/>
            <person name="Alvarado L."/>
            <person name="Berlin A."/>
            <person name="Chapman S.B."/>
            <person name="Chen Z."/>
            <person name="Freedman E."/>
            <person name="Gellesch M."/>
            <person name="Goldberg J."/>
            <person name="Griggs A."/>
            <person name="Gujja S."/>
            <person name="Heilman E."/>
            <person name="Heiman D."/>
            <person name="Howarth C."/>
            <person name="Mehta T."/>
            <person name="Neiman D."/>
            <person name="Pearson M."/>
            <person name="Roberts A."/>
            <person name="Saif S."/>
            <person name="Shea T."/>
            <person name="Shenoy N."/>
            <person name="Sisk P."/>
            <person name="Stolte C."/>
            <person name="Sykes S."/>
            <person name="White J."/>
            <person name="Yandava C."/>
            <person name="Burger G."/>
            <person name="Gray M.W."/>
            <person name="Holland P.W.H."/>
            <person name="King N."/>
            <person name="Lang F.B.F."/>
            <person name="Roger A.J."/>
            <person name="Ruiz-Trillo I."/>
            <person name="Haas B."/>
            <person name="Nusbaum C."/>
            <person name="Birren B."/>
        </authorList>
    </citation>
    <scope>NUCLEOTIDE SEQUENCE [LARGE SCALE GENOMIC DNA]</scope>
    <source>
        <strain evidence="3 4">JP610</strain>
    </source>
</reference>
<dbReference type="PANTHER" id="PTHR36178:SF1">
    <property type="entry name" value="SODIUM_GLUTAMATE SYMPORTER"/>
    <property type="match status" value="1"/>
</dbReference>
<dbReference type="GeneID" id="25911134"/>
<accession>A0A0L0FJC3</accession>
<evidence type="ECO:0000313" key="3">
    <source>
        <dbReference type="EMBL" id="KNC76894.1"/>
    </source>
</evidence>
<feature type="transmembrane region" description="Helical" evidence="2">
    <location>
        <begin position="183"/>
        <end position="205"/>
    </location>
</feature>
<organism evidence="3 4">
    <name type="scientific">Sphaeroforma arctica JP610</name>
    <dbReference type="NCBI Taxonomy" id="667725"/>
    <lineage>
        <taxon>Eukaryota</taxon>
        <taxon>Ichthyosporea</taxon>
        <taxon>Ichthyophonida</taxon>
        <taxon>Sphaeroforma</taxon>
    </lineage>
</organism>
<dbReference type="InterPro" id="IPR004445">
    <property type="entry name" value="GltS"/>
</dbReference>
<keyword evidence="2" id="KW-0472">Membrane</keyword>
<feature type="transmembrane region" description="Helical" evidence="2">
    <location>
        <begin position="15"/>
        <end position="33"/>
    </location>
</feature>
<dbReference type="eggNOG" id="ENOG502SRDK">
    <property type="taxonomic scope" value="Eukaryota"/>
</dbReference>
<name>A0A0L0FJC3_9EUKA</name>
<dbReference type="Pfam" id="PF03616">
    <property type="entry name" value="Glt_symporter"/>
    <property type="match status" value="1"/>
</dbReference>
<feature type="transmembrane region" description="Helical" evidence="2">
    <location>
        <begin position="358"/>
        <end position="376"/>
    </location>
</feature>
<evidence type="ECO:0008006" key="5">
    <source>
        <dbReference type="Google" id="ProtNLM"/>
    </source>
</evidence>
<dbReference type="GO" id="GO:0015501">
    <property type="term" value="F:glutamate:sodium symporter activity"/>
    <property type="evidence" value="ECO:0007669"/>
    <property type="project" value="InterPro"/>
</dbReference>
<dbReference type="OrthoDB" id="10267215at2759"/>
<proteinExistence type="predicted"/>